<comment type="similarity">
    <text evidence="2 5">Belongs to the FliE family.</text>
</comment>
<dbReference type="EMBL" id="AAVT01000003">
    <property type="protein sequence ID" value="EAW31421.1"/>
    <property type="molecule type" value="Genomic_DNA"/>
</dbReference>
<evidence type="ECO:0000313" key="7">
    <source>
        <dbReference type="Proteomes" id="UP000004931"/>
    </source>
</evidence>
<dbReference type="eggNOG" id="COG1677">
    <property type="taxonomic scope" value="Bacteria"/>
</dbReference>
<dbReference type="Proteomes" id="UP000004931">
    <property type="component" value="Unassembled WGS sequence"/>
</dbReference>
<evidence type="ECO:0000256" key="2">
    <source>
        <dbReference type="ARBA" id="ARBA00009272"/>
    </source>
</evidence>
<evidence type="ECO:0000256" key="1">
    <source>
        <dbReference type="ARBA" id="ARBA00004117"/>
    </source>
</evidence>
<dbReference type="STRING" id="247633.GP2143_07724"/>
<comment type="caution">
    <text evidence="6">The sequence shown here is derived from an EMBL/GenBank/DDBJ whole genome shotgun (WGS) entry which is preliminary data.</text>
</comment>
<dbReference type="PRINTS" id="PR01006">
    <property type="entry name" value="FLGHOOKFLIE"/>
</dbReference>
<dbReference type="InterPro" id="IPR001624">
    <property type="entry name" value="FliE"/>
</dbReference>
<dbReference type="AlphaFoldDB" id="A0YCA2"/>
<evidence type="ECO:0000256" key="5">
    <source>
        <dbReference type="HAMAP-Rule" id="MF_00724"/>
    </source>
</evidence>
<dbReference type="GO" id="GO:0009425">
    <property type="term" value="C:bacterial-type flagellum basal body"/>
    <property type="evidence" value="ECO:0007669"/>
    <property type="project" value="UniProtKB-SubCell"/>
</dbReference>
<dbReference type="PANTHER" id="PTHR34653">
    <property type="match status" value="1"/>
</dbReference>
<keyword evidence="6" id="KW-0966">Cell projection</keyword>
<keyword evidence="6" id="KW-0969">Cilium</keyword>
<proteinExistence type="inferred from homology"/>
<comment type="subcellular location">
    <subcellularLocation>
        <location evidence="1 5">Bacterial flagellum basal body</location>
    </subcellularLocation>
</comment>
<organism evidence="6 7">
    <name type="scientific">marine gamma proteobacterium HTCC2143</name>
    <dbReference type="NCBI Taxonomy" id="247633"/>
    <lineage>
        <taxon>Bacteria</taxon>
        <taxon>Pseudomonadati</taxon>
        <taxon>Pseudomonadota</taxon>
        <taxon>Gammaproteobacteria</taxon>
        <taxon>Cellvibrionales</taxon>
        <taxon>Spongiibacteraceae</taxon>
        <taxon>BD1-7 clade</taxon>
    </lineage>
</organism>
<accession>A0YCA2</accession>
<dbReference type="GO" id="GO:0003774">
    <property type="term" value="F:cytoskeletal motor activity"/>
    <property type="evidence" value="ECO:0007669"/>
    <property type="project" value="InterPro"/>
</dbReference>
<dbReference type="NCBIfam" id="TIGR00205">
    <property type="entry name" value="fliE"/>
    <property type="match status" value="1"/>
</dbReference>
<dbReference type="GO" id="GO:0005198">
    <property type="term" value="F:structural molecule activity"/>
    <property type="evidence" value="ECO:0007669"/>
    <property type="project" value="UniProtKB-UniRule"/>
</dbReference>
<protein>
    <recommendedName>
        <fullName evidence="3 5">Flagellar hook-basal body complex protein FliE</fullName>
    </recommendedName>
</protein>
<evidence type="ECO:0000256" key="3">
    <source>
        <dbReference type="ARBA" id="ARBA00018024"/>
    </source>
</evidence>
<dbReference type="PANTHER" id="PTHR34653:SF1">
    <property type="entry name" value="FLAGELLAR HOOK-BASAL BODY COMPLEX PROTEIN FLIE"/>
    <property type="match status" value="1"/>
</dbReference>
<reference evidence="6 7" key="1">
    <citation type="journal article" date="2010" name="J. Bacteriol.">
        <title>Genome sequence of the oligotrophic marine Gammaproteobacterium HTCC2143, isolated from the Oregon Coast.</title>
        <authorList>
            <person name="Oh H.M."/>
            <person name="Kang I."/>
            <person name="Ferriera S."/>
            <person name="Giovannoni S.J."/>
            <person name="Cho J.C."/>
        </authorList>
    </citation>
    <scope>NUCLEOTIDE SEQUENCE [LARGE SCALE GENOMIC DNA]</scope>
    <source>
        <strain evidence="6 7">HTCC2143</strain>
    </source>
</reference>
<dbReference type="Pfam" id="PF02049">
    <property type="entry name" value="FliE"/>
    <property type="match status" value="1"/>
</dbReference>
<keyword evidence="7" id="KW-1185">Reference proteome</keyword>
<dbReference type="HAMAP" id="MF_00724">
    <property type="entry name" value="FliE"/>
    <property type="match status" value="1"/>
</dbReference>
<keyword evidence="6" id="KW-0282">Flagellum</keyword>
<evidence type="ECO:0000313" key="6">
    <source>
        <dbReference type="EMBL" id="EAW31421.1"/>
    </source>
</evidence>
<gene>
    <name evidence="5" type="primary">fliE</name>
    <name evidence="6" type="ORF">GP2143_07724</name>
</gene>
<keyword evidence="4 5" id="KW-0975">Bacterial flagellum</keyword>
<name>A0YCA2_9GAMM</name>
<dbReference type="GO" id="GO:0071973">
    <property type="term" value="P:bacterial-type flagellum-dependent cell motility"/>
    <property type="evidence" value="ECO:0007669"/>
    <property type="project" value="InterPro"/>
</dbReference>
<sequence length="126" mass="13472">MITNRTDINSVLTQMRELKSQAMGNADIQPRSDVEAALRVGGDSNQITGAAKGPQFGDMFSAAINSVNETQQTSANLSTAYQQGDAGISLSQVMVASEKASVSFQALTQVRNKIVEAYQDVMNMPI</sequence>
<evidence type="ECO:0000256" key="4">
    <source>
        <dbReference type="ARBA" id="ARBA00023143"/>
    </source>
</evidence>